<evidence type="ECO:0000256" key="10">
    <source>
        <dbReference type="ARBA" id="ARBA00022977"/>
    </source>
</evidence>
<keyword evidence="8 11" id="KW-0067">ATP-binding</keyword>
<evidence type="ECO:0000256" key="9">
    <source>
        <dbReference type="ARBA" id="ARBA00022842"/>
    </source>
</evidence>
<dbReference type="GO" id="GO:0004417">
    <property type="term" value="F:hydroxyethylthiazole kinase activity"/>
    <property type="evidence" value="ECO:0007669"/>
    <property type="project" value="UniProtKB-EC"/>
</dbReference>
<comment type="function">
    <text evidence="11">Catalyzes the phosphorylation of the hydroxyl group of 4-methyl-5-beta-hydroxyethylthiazole (THZ).</text>
</comment>
<dbReference type="EMBL" id="JACRTP010000003">
    <property type="protein sequence ID" value="MBC8628507.1"/>
    <property type="molecule type" value="Genomic_DNA"/>
</dbReference>
<keyword evidence="13" id="KW-1185">Reference proteome</keyword>
<evidence type="ECO:0000256" key="2">
    <source>
        <dbReference type="ARBA" id="ARBA00001946"/>
    </source>
</evidence>
<dbReference type="Gene3D" id="3.40.1190.20">
    <property type="match status" value="1"/>
</dbReference>
<keyword evidence="10 11" id="KW-0784">Thiamine biosynthesis</keyword>
<evidence type="ECO:0000313" key="12">
    <source>
        <dbReference type="EMBL" id="MBC8628507.1"/>
    </source>
</evidence>
<keyword evidence="5 11" id="KW-0479">Metal-binding</keyword>
<reference evidence="12 13" key="1">
    <citation type="submission" date="2020-08" db="EMBL/GenBank/DDBJ databases">
        <title>Genome public.</title>
        <authorList>
            <person name="Liu C."/>
            <person name="Sun Q."/>
        </authorList>
    </citation>
    <scope>NUCLEOTIDE SEQUENCE [LARGE SCALE GENOMIC DNA]</scope>
    <source>
        <strain evidence="12 13">3_YM_SP_D4_24.mj</strain>
    </source>
</reference>
<dbReference type="InterPro" id="IPR000417">
    <property type="entry name" value="Hyethyz_kinase"/>
</dbReference>
<dbReference type="PIRSF" id="PIRSF000513">
    <property type="entry name" value="Thz_kinase"/>
    <property type="match status" value="1"/>
</dbReference>
<evidence type="ECO:0000313" key="13">
    <source>
        <dbReference type="Proteomes" id="UP000661649"/>
    </source>
</evidence>
<comment type="catalytic activity">
    <reaction evidence="1 11">
        <text>5-(2-hydroxyethyl)-4-methylthiazole + ATP = 4-methyl-5-(2-phosphooxyethyl)-thiazole + ADP + H(+)</text>
        <dbReference type="Rhea" id="RHEA:24212"/>
        <dbReference type="ChEBI" id="CHEBI:15378"/>
        <dbReference type="ChEBI" id="CHEBI:17957"/>
        <dbReference type="ChEBI" id="CHEBI:30616"/>
        <dbReference type="ChEBI" id="CHEBI:58296"/>
        <dbReference type="ChEBI" id="CHEBI:456216"/>
        <dbReference type="EC" id="2.7.1.50"/>
    </reaction>
</comment>
<evidence type="ECO:0000256" key="4">
    <source>
        <dbReference type="ARBA" id="ARBA00022679"/>
    </source>
</evidence>
<evidence type="ECO:0000256" key="11">
    <source>
        <dbReference type="HAMAP-Rule" id="MF_00228"/>
    </source>
</evidence>
<keyword evidence="7 11" id="KW-0418">Kinase</keyword>
<sequence>MIKKLENLKEQNRLTKPLIHCITNPISIHDCANIVLASGARPIMAEHPLEVAEITSTAQVLALNLGNITDARMEAMPIALKTAVQKEIPVLLDLVGTACSTLRKNFAKELLEIHVPSVLKGNMSELLAMIEEESHAVGIDAGEKDSITDENRNRLTKLFQKKADEWNTVFLITGKEDMIVSKYECFFVQNGSPAMANITGTGCMLGMVCASYLASASNAFNAALTSTVEFGIAGELAAKKTMAPGSFQVQLLDSFYQLTEAKRDSLAKIIVY</sequence>
<comment type="caution">
    <text evidence="12">The sequence shown here is derived from an EMBL/GenBank/DDBJ whole genome shotgun (WGS) entry which is preliminary data.</text>
</comment>
<dbReference type="SUPFAM" id="SSF53613">
    <property type="entry name" value="Ribokinase-like"/>
    <property type="match status" value="1"/>
</dbReference>
<dbReference type="PRINTS" id="PR01099">
    <property type="entry name" value="HYETHTZKNASE"/>
</dbReference>
<keyword evidence="9 11" id="KW-0460">Magnesium</keyword>
<keyword evidence="6 11" id="KW-0547">Nucleotide-binding</keyword>
<dbReference type="Pfam" id="PF02110">
    <property type="entry name" value="HK"/>
    <property type="match status" value="1"/>
</dbReference>
<dbReference type="NCBIfam" id="NF006830">
    <property type="entry name" value="PRK09355.1"/>
    <property type="match status" value="1"/>
</dbReference>
<dbReference type="EC" id="2.7.1.50" evidence="11"/>
<comment type="pathway">
    <text evidence="3 11">Cofactor biosynthesis; thiamine diphosphate biosynthesis; 4-methyl-5-(2-phosphoethyl)-thiazole from 5-(2-hydroxyethyl)-4-methylthiazole: step 1/1.</text>
</comment>
<feature type="binding site" evidence="11">
    <location>
        <position position="44"/>
    </location>
    <ligand>
        <name>substrate</name>
    </ligand>
</feature>
<evidence type="ECO:0000256" key="8">
    <source>
        <dbReference type="ARBA" id="ARBA00022840"/>
    </source>
</evidence>
<comment type="similarity">
    <text evidence="11">Belongs to the Thz kinase family.</text>
</comment>
<evidence type="ECO:0000256" key="1">
    <source>
        <dbReference type="ARBA" id="ARBA00001771"/>
    </source>
</evidence>
<organism evidence="12 13">
    <name type="scientific">Blautia stercoris</name>
    <dbReference type="NCBI Taxonomy" id="871664"/>
    <lineage>
        <taxon>Bacteria</taxon>
        <taxon>Bacillati</taxon>
        <taxon>Bacillota</taxon>
        <taxon>Clostridia</taxon>
        <taxon>Lachnospirales</taxon>
        <taxon>Lachnospiraceae</taxon>
        <taxon>Blautia</taxon>
    </lineage>
</organism>
<dbReference type="InterPro" id="IPR029056">
    <property type="entry name" value="Ribokinase-like"/>
</dbReference>
<name>A0ABR7PAT0_9FIRM</name>
<proteinExistence type="inferred from homology"/>
<dbReference type="CDD" id="cd01170">
    <property type="entry name" value="THZ_kinase"/>
    <property type="match status" value="1"/>
</dbReference>
<evidence type="ECO:0000256" key="7">
    <source>
        <dbReference type="ARBA" id="ARBA00022777"/>
    </source>
</evidence>
<dbReference type="RefSeq" id="WP_187558586.1">
    <property type="nucleotide sequence ID" value="NZ_JACRTP010000003.1"/>
</dbReference>
<comment type="cofactor">
    <cofactor evidence="2 11">
        <name>Mg(2+)</name>
        <dbReference type="ChEBI" id="CHEBI:18420"/>
    </cofactor>
</comment>
<feature type="binding site" evidence="11">
    <location>
        <position position="173"/>
    </location>
    <ligand>
        <name>ATP</name>
        <dbReference type="ChEBI" id="CHEBI:30616"/>
    </ligand>
</feature>
<gene>
    <name evidence="11 12" type="primary">thiM</name>
    <name evidence="12" type="ORF">H8712_07750</name>
</gene>
<dbReference type="HAMAP" id="MF_00228">
    <property type="entry name" value="Thz_kinase"/>
    <property type="match status" value="1"/>
</dbReference>
<dbReference type="Proteomes" id="UP000661649">
    <property type="component" value="Unassembled WGS sequence"/>
</dbReference>
<feature type="binding site" evidence="11">
    <location>
        <position position="120"/>
    </location>
    <ligand>
        <name>ATP</name>
        <dbReference type="ChEBI" id="CHEBI:30616"/>
    </ligand>
</feature>
<protein>
    <recommendedName>
        <fullName evidence="11">Hydroxyethylthiazole kinase</fullName>
        <ecNumber evidence="11">2.7.1.50</ecNumber>
    </recommendedName>
    <alternativeName>
        <fullName evidence="11">4-methyl-5-beta-hydroxyethylthiazole kinase</fullName>
        <shortName evidence="11">TH kinase</shortName>
        <shortName evidence="11">Thz kinase</shortName>
    </alternativeName>
</protein>
<accession>A0ABR7PAT0</accession>
<keyword evidence="4 11" id="KW-0808">Transferase</keyword>
<evidence type="ECO:0000256" key="6">
    <source>
        <dbReference type="ARBA" id="ARBA00022741"/>
    </source>
</evidence>
<feature type="binding site" evidence="11">
    <location>
        <position position="200"/>
    </location>
    <ligand>
        <name>substrate</name>
    </ligand>
</feature>
<evidence type="ECO:0000256" key="3">
    <source>
        <dbReference type="ARBA" id="ARBA00004868"/>
    </source>
</evidence>
<evidence type="ECO:0000256" key="5">
    <source>
        <dbReference type="ARBA" id="ARBA00022723"/>
    </source>
</evidence>